<dbReference type="Proteomes" id="UP000516320">
    <property type="component" value="Chromosome"/>
</dbReference>
<protein>
    <submittedName>
        <fullName evidence="1">Uncharacterized protein</fullName>
    </submittedName>
</protein>
<evidence type="ECO:0000313" key="1">
    <source>
        <dbReference type="EMBL" id="QNQ90933.1"/>
    </source>
</evidence>
<reference evidence="1 2" key="1">
    <citation type="submission" date="2019-12" db="EMBL/GenBank/DDBJ databases">
        <title>Corynebacterium sp. nov., isolated from feces of the Anser Albifrons in China.</title>
        <authorList>
            <person name="Liu Q."/>
        </authorList>
    </citation>
    <scope>NUCLEOTIDE SEQUENCE [LARGE SCALE GENOMIC DNA]</scope>
    <source>
        <strain evidence="1 2">4H37-19</strain>
    </source>
</reference>
<dbReference type="EMBL" id="CP046884">
    <property type="protein sequence ID" value="QNQ90933.1"/>
    <property type="molecule type" value="Genomic_DNA"/>
</dbReference>
<organism evidence="1 2">
    <name type="scientific">Corynebacterium poyangense</name>
    <dbReference type="NCBI Taxonomy" id="2684405"/>
    <lineage>
        <taxon>Bacteria</taxon>
        <taxon>Bacillati</taxon>
        <taxon>Actinomycetota</taxon>
        <taxon>Actinomycetes</taxon>
        <taxon>Mycobacteriales</taxon>
        <taxon>Corynebacteriaceae</taxon>
        <taxon>Corynebacterium</taxon>
    </lineage>
</organism>
<proteinExistence type="predicted"/>
<evidence type="ECO:0000313" key="2">
    <source>
        <dbReference type="Proteomes" id="UP000516320"/>
    </source>
</evidence>
<name>A0A7H0SQV8_9CORY</name>
<dbReference type="KEGG" id="cpoy:GP475_10060"/>
<sequence length="190" mass="20240">MKLHTLLEMLSDPASLYAVVVSLVLCAVPIGYGLKKARQALRNPANAKPSGLKLWQVGLLGWLGGAITWLAWLTWSPAPGSIFRTNPANQPYDTNQVVCCALTLVIVALAVGQSARYRVAGPFVAAAATLWGFHLLWSLDASSTDSTGLWGVGAVLLATGSGLALYAVAWVHSAIQITLHRRSQRPQNTP</sequence>
<gene>
    <name evidence="1" type="ORF">GP475_10060</name>
</gene>
<dbReference type="AlphaFoldDB" id="A0A7H0SQV8"/>
<dbReference type="RefSeq" id="WP_187974242.1">
    <property type="nucleotide sequence ID" value="NZ_CP046884.1"/>
</dbReference>
<accession>A0A7H0SQV8</accession>
<keyword evidence="2" id="KW-1185">Reference proteome</keyword>